<evidence type="ECO:0000256" key="1">
    <source>
        <dbReference type="SAM" id="Phobius"/>
    </source>
</evidence>
<name>A0ABU0FXF2_9BACI</name>
<proteinExistence type="predicted"/>
<evidence type="ECO:0000313" key="4">
    <source>
        <dbReference type="Proteomes" id="UP001242313"/>
    </source>
</evidence>
<keyword evidence="4" id="KW-1185">Reference proteome</keyword>
<feature type="domain" description="DUF5658" evidence="2">
    <location>
        <begin position="7"/>
        <end position="95"/>
    </location>
</feature>
<feature type="transmembrane region" description="Helical" evidence="1">
    <location>
        <begin position="75"/>
        <end position="95"/>
    </location>
</feature>
<dbReference type="RefSeq" id="WP_044392125.1">
    <property type="nucleotide sequence ID" value="NZ_JAUSUN010000018.1"/>
</dbReference>
<sequence length="98" mass="10717">MVLLFYYLALLNLADAALTVAGVESSRITEANPLMETLYVNDIGLFLALKVLLSVALVLFVLYKKVPQSKFVKGLTMLAAVSYTTVIGLHSLWLVQLA</sequence>
<dbReference type="EMBL" id="JAUSUN010000018">
    <property type="protein sequence ID" value="MDQ0414616.1"/>
    <property type="molecule type" value="Genomic_DNA"/>
</dbReference>
<evidence type="ECO:0000313" key="3">
    <source>
        <dbReference type="EMBL" id="MDQ0414616.1"/>
    </source>
</evidence>
<keyword evidence="1" id="KW-1133">Transmembrane helix</keyword>
<comment type="caution">
    <text evidence="3">The sequence shown here is derived from an EMBL/GenBank/DDBJ whole genome shotgun (WGS) entry which is preliminary data.</text>
</comment>
<evidence type="ECO:0000259" key="2">
    <source>
        <dbReference type="Pfam" id="PF18902"/>
    </source>
</evidence>
<accession>A0ABU0FXF2</accession>
<organism evidence="3 4">
    <name type="scientific">Mesobacillus stamsii</name>
    <dbReference type="NCBI Taxonomy" id="225347"/>
    <lineage>
        <taxon>Bacteria</taxon>
        <taxon>Bacillati</taxon>
        <taxon>Bacillota</taxon>
        <taxon>Bacilli</taxon>
        <taxon>Bacillales</taxon>
        <taxon>Bacillaceae</taxon>
        <taxon>Mesobacillus</taxon>
    </lineage>
</organism>
<dbReference type="Pfam" id="PF18902">
    <property type="entry name" value="DUF5658"/>
    <property type="match status" value="1"/>
</dbReference>
<keyword evidence="1" id="KW-0812">Transmembrane</keyword>
<gene>
    <name evidence="3" type="ORF">J2S25_002826</name>
</gene>
<keyword evidence="1" id="KW-0472">Membrane</keyword>
<dbReference type="InterPro" id="IPR043717">
    <property type="entry name" value="DUF5658"/>
</dbReference>
<protein>
    <recommendedName>
        <fullName evidence="2">DUF5658 domain-containing protein</fullName>
    </recommendedName>
</protein>
<feature type="transmembrane region" description="Helical" evidence="1">
    <location>
        <begin position="43"/>
        <end position="63"/>
    </location>
</feature>
<reference evidence="3 4" key="1">
    <citation type="submission" date="2023-07" db="EMBL/GenBank/DDBJ databases">
        <title>Genomic Encyclopedia of Type Strains, Phase IV (KMG-IV): sequencing the most valuable type-strain genomes for metagenomic binning, comparative biology and taxonomic classification.</title>
        <authorList>
            <person name="Goeker M."/>
        </authorList>
    </citation>
    <scope>NUCLEOTIDE SEQUENCE [LARGE SCALE GENOMIC DNA]</scope>
    <source>
        <strain evidence="3 4">DSM 19598</strain>
    </source>
</reference>
<dbReference type="Proteomes" id="UP001242313">
    <property type="component" value="Unassembled WGS sequence"/>
</dbReference>